<dbReference type="PANTHER" id="PTHR13234:SF8">
    <property type="entry name" value="GAMMA-INTERFERON-INDUCIBLE LYSOSOMAL THIOL REDUCTASE"/>
    <property type="match status" value="1"/>
</dbReference>
<organism evidence="8 9">
    <name type="scientific">Toxoplasma gondii VAND</name>
    <dbReference type="NCBI Taxonomy" id="933077"/>
    <lineage>
        <taxon>Eukaryota</taxon>
        <taxon>Sar</taxon>
        <taxon>Alveolata</taxon>
        <taxon>Apicomplexa</taxon>
        <taxon>Conoidasida</taxon>
        <taxon>Coccidia</taxon>
        <taxon>Eucoccidiorida</taxon>
        <taxon>Eimeriorina</taxon>
        <taxon>Sarcocystidae</taxon>
        <taxon>Toxoplasma</taxon>
    </lineage>
</organism>
<sequence length="380" mass="41671">MADIRTCAEAFFAFFLAVSLPFCGSASGATAQNSVKVDILYESKCPFCFSWLKEELHPAVEHLGDDVLRKANIVFDPLPFGNAKEIPDGKGGFSFECQHGQSECYLNKVEACGLSIIGREQVKAWSEWLLCVEAASAFPPELRVSAPPVSSPLLGQHLLLLSRFSRQLRSTSAVPAPSAAAWVSSLSPAQREEIADTLRASRQLARDTDAGTVNGDPSAGENEAEAEGQADERTEEGAKGDHELAERLKDSQYNWLLCPVPTDNMFRDILAILACAETAEGDKLVHAVAARTGAHDYVPWVRVNGEHSEAAENSLRCALCRAVDLSHVPEKMQEWCKQEEDACMQRSSNGRCFRADSVTLSLTSEETRDARLRVRRQREA</sequence>
<evidence type="ECO:0000256" key="2">
    <source>
        <dbReference type="ARBA" id="ARBA00005679"/>
    </source>
</evidence>
<reference evidence="8 9" key="2">
    <citation type="journal article" date="2015" name="Eukaryot. Cell">
        <title>Genetic mapping reveals that sinefungin resistance in Toxoplasma gondii is controlled by a putative amino acid transporter locus that can be used as a negative selectable marker.</title>
        <authorList>
            <person name="Behnke M.S."/>
            <person name="Khan A."/>
            <person name="Sibley L.D."/>
        </authorList>
    </citation>
    <scope>NUCLEOTIDE SEQUENCE [LARGE SCALE GENOMIC DNA]</scope>
    <source>
        <strain evidence="8 9">VAND</strain>
    </source>
</reference>
<proteinExistence type="inferred from homology"/>
<keyword evidence="5" id="KW-0325">Glycoprotein</keyword>
<comment type="subcellular location">
    <subcellularLocation>
        <location evidence="1">Secreted</location>
    </subcellularLocation>
</comment>
<dbReference type="AlphaFoldDB" id="A0A086QJ59"/>
<protein>
    <submittedName>
        <fullName evidence="8">Gamma interferon inducible lysosomal thiol reductase (GILT) protein</fullName>
    </submittedName>
</protein>
<feature type="region of interest" description="Disordered" evidence="6">
    <location>
        <begin position="202"/>
        <end position="239"/>
    </location>
</feature>
<keyword evidence="4 7" id="KW-0732">Signal</keyword>
<keyword evidence="3" id="KW-0964">Secreted</keyword>
<comment type="similarity">
    <text evidence="2">Belongs to the GILT family.</text>
</comment>
<dbReference type="GO" id="GO:0005576">
    <property type="term" value="C:extracellular region"/>
    <property type="evidence" value="ECO:0007669"/>
    <property type="project" value="UniProtKB-SubCell"/>
</dbReference>
<comment type="caution">
    <text evidence="8">The sequence shown here is derived from an EMBL/GenBank/DDBJ whole genome shotgun (WGS) entry which is preliminary data.</text>
</comment>
<evidence type="ECO:0000313" key="9">
    <source>
        <dbReference type="Proteomes" id="UP000028840"/>
    </source>
</evidence>
<feature type="chain" id="PRO_5001814532" evidence="7">
    <location>
        <begin position="32"/>
        <end position="380"/>
    </location>
</feature>
<name>A0A086QJ59_TOXGO</name>
<evidence type="ECO:0000256" key="3">
    <source>
        <dbReference type="ARBA" id="ARBA00022525"/>
    </source>
</evidence>
<accession>A0A086QJ59</accession>
<dbReference type="Proteomes" id="UP000028840">
    <property type="component" value="Unassembled WGS sequence"/>
</dbReference>
<dbReference type="PANTHER" id="PTHR13234">
    <property type="entry name" value="GAMMA-INTERFERON INDUCIBLE LYSOSOMAL THIOL REDUCTASE GILT"/>
    <property type="match status" value="1"/>
</dbReference>
<evidence type="ECO:0000256" key="1">
    <source>
        <dbReference type="ARBA" id="ARBA00004613"/>
    </source>
</evidence>
<dbReference type="VEuPathDB" id="ToxoDB:TGVAND_291600"/>
<dbReference type="InterPro" id="IPR004911">
    <property type="entry name" value="Interferon-induced_GILT"/>
</dbReference>
<reference evidence="8 9" key="1">
    <citation type="submission" date="2014-08" db="EMBL/GenBank/DDBJ databases">
        <authorList>
            <person name="Sibley D."/>
            <person name="Venepally P."/>
            <person name="Karamycheva S."/>
            <person name="Hadjithomas M."/>
            <person name="Khan A."/>
            <person name="Brunk B."/>
            <person name="Roos D."/>
            <person name="Caler E."/>
            <person name="Lorenzi H."/>
        </authorList>
    </citation>
    <scope>NUCLEOTIDE SEQUENCE [LARGE SCALE GENOMIC DNA]</scope>
    <source>
        <strain evidence="8 9">VAND</strain>
    </source>
</reference>
<dbReference type="GO" id="GO:0016671">
    <property type="term" value="F:oxidoreductase activity, acting on a sulfur group of donors, disulfide as acceptor"/>
    <property type="evidence" value="ECO:0007669"/>
    <property type="project" value="InterPro"/>
</dbReference>
<dbReference type="EMBL" id="AEYJ02000115">
    <property type="protein sequence ID" value="KFH12641.1"/>
    <property type="molecule type" value="Genomic_DNA"/>
</dbReference>
<evidence type="ECO:0000256" key="4">
    <source>
        <dbReference type="ARBA" id="ARBA00022729"/>
    </source>
</evidence>
<feature type="signal peptide" evidence="7">
    <location>
        <begin position="1"/>
        <end position="31"/>
    </location>
</feature>
<dbReference type="OrthoDB" id="346672at2759"/>
<dbReference type="Pfam" id="PF03227">
    <property type="entry name" value="GILT"/>
    <property type="match status" value="1"/>
</dbReference>
<feature type="compositionally biased region" description="Basic and acidic residues" evidence="6">
    <location>
        <begin position="230"/>
        <end position="239"/>
    </location>
</feature>
<evidence type="ECO:0000256" key="5">
    <source>
        <dbReference type="ARBA" id="ARBA00023180"/>
    </source>
</evidence>
<evidence type="ECO:0000256" key="6">
    <source>
        <dbReference type="SAM" id="MobiDB-lite"/>
    </source>
</evidence>
<evidence type="ECO:0000313" key="8">
    <source>
        <dbReference type="EMBL" id="KFH12641.1"/>
    </source>
</evidence>
<evidence type="ECO:0000256" key="7">
    <source>
        <dbReference type="SAM" id="SignalP"/>
    </source>
</evidence>
<gene>
    <name evidence="8" type="ORF">TGVAND_291600</name>
</gene>